<dbReference type="InterPro" id="IPR050385">
    <property type="entry name" value="Archaeal_FAD_synthase"/>
</dbReference>
<evidence type="ECO:0000256" key="2">
    <source>
        <dbReference type="ARBA" id="ARBA00022695"/>
    </source>
</evidence>
<evidence type="ECO:0000313" key="4">
    <source>
        <dbReference type="EMBL" id="MBV7379134.1"/>
    </source>
</evidence>
<evidence type="ECO:0000256" key="1">
    <source>
        <dbReference type="ARBA" id="ARBA00022679"/>
    </source>
</evidence>
<dbReference type="PANTHER" id="PTHR43793">
    <property type="entry name" value="FAD SYNTHASE"/>
    <property type="match status" value="1"/>
</dbReference>
<dbReference type="InterPro" id="IPR004821">
    <property type="entry name" value="Cyt_trans-like"/>
</dbReference>
<accession>A0ABS6T1M3</accession>
<organism evidence="4 5">
    <name type="scientific">Maritimibacter dapengensis</name>
    <dbReference type="NCBI Taxonomy" id="2836868"/>
    <lineage>
        <taxon>Bacteria</taxon>
        <taxon>Pseudomonadati</taxon>
        <taxon>Pseudomonadota</taxon>
        <taxon>Alphaproteobacteria</taxon>
        <taxon>Rhodobacterales</taxon>
        <taxon>Roseobacteraceae</taxon>
        <taxon>Maritimibacter</taxon>
    </lineage>
</organism>
<keyword evidence="5" id="KW-1185">Reference proteome</keyword>
<dbReference type="Proteomes" id="UP000756530">
    <property type="component" value="Unassembled WGS sequence"/>
</dbReference>
<feature type="domain" description="Cytidyltransferase-like" evidence="3">
    <location>
        <begin position="8"/>
        <end position="126"/>
    </location>
</feature>
<evidence type="ECO:0000259" key="3">
    <source>
        <dbReference type="Pfam" id="PF01467"/>
    </source>
</evidence>
<dbReference type="RefSeq" id="WP_218392284.1">
    <property type="nucleotide sequence ID" value="NZ_JAHUZE010000002.1"/>
</dbReference>
<reference evidence="4 5" key="1">
    <citation type="submission" date="2021-05" db="EMBL/GenBank/DDBJ databases">
        <title>Culturable bacteria isolated from Daya Bay.</title>
        <authorList>
            <person name="Zheng W."/>
            <person name="Yu S."/>
            <person name="Huang Y."/>
        </authorList>
    </citation>
    <scope>NUCLEOTIDE SEQUENCE [LARGE SCALE GENOMIC DNA]</scope>
    <source>
        <strain evidence="4 5">DP4N28-5</strain>
    </source>
</reference>
<gene>
    <name evidence="4" type="ORF">KJP28_09345</name>
</gene>
<keyword evidence="2 4" id="KW-0548">Nucleotidyltransferase</keyword>
<dbReference type="PANTHER" id="PTHR43793:SF1">
    <property type="entry name" value="FAD SYNTHASE"/>
    <property type="match status" value="1"/>
</dbReference>
<dbReference type="NCBIfam" id="TIGR00125">
    <property type="entry name" value="cyt_tran_rel"/>
    <property type="match status" value="1"/>
</dbReference>
<keyword evidence="1" id="KW-0808">Transferase</keyword>
<proteinExistence type="predicted"/>
<dbReference type="EMBL" id="JAHUZE010000002">
    <property type="protein sequence ID" value="MBV7379134.1"/>
    <property type="molecule type" value="Genomic_DNA"/>
</dbReference>
<evidence type="ECO:0000313" key="5">
    <source>
        <dbReference type="Proteomes" id="UP000756530"/>
    </source>
</evidence>
<dbReference type="Pfam" id="PF01467">
    <property type="entry name" value="CTP_transf_like"/>
    <property type="match status" value="1"/>
</dbReference>
<comment type="caution">
    <text evidence="4">The sequence shown here is derived from an EMBL/GenBank/DDBJ whole genome shotgun (WGS) entry which is preliminary data.</text>
</comment>
<name>A0ABS6T1M3_9RHOB</name>
<sequence>MNRRGTLITYGTFDMFHIGHVNLLRRMSDIADHVVVGVSTDEFNAEKGKKTIIPYEDRIEILRACRYVDGAFAETCWEQKPDDIRREGADVFAMGDDWAGKFDDLRAFCDVLYLPRTPGVSTTMLKRIREDGDNLPGDL</sequence>
<protein>
    <submittedName>
        <fullName evidence="4">Adenylyltransferase/cytidyltransferase family protein</fullName>
    </submittedName>
</protein>
<dbReference type="GO" id="GO:0016779">
    <property type="term" value="F:nucleotidyltransferase activity"/>
    <property type="evidence" value="ECO:0007669"/>
    <property type="project" value="UniProtKB-KW"/>
</dbReference>